<dbReference type="RefSeq" id="WP_201652215.1">
    <property type="nucleotide sequence ID" value="NZ_CAJHCS010000015.1"/>
</dbReference>
<reference evidence="1 2" key="1">
    <citation type="submission" date="2024-01" db="EMBL/GenBank/DDBJ databases">
        <title>The diversity of rhizobia nodulating Mimosa spp. in eleven states of Brazil covering several biomes is determined by host plant, location, and edaphic factors.</title>
        <authorList>
            <person name="Rouws L."/>
            <person name="Barauna A."/>
            <person name="Beukes C."/>
            <person name="De Faria S.M."/>
            <person name="Gross E."/>
            <person name="Dos Reis Junior F.B."/>
            <person name="Simon M."/>
            <person name="Maluk M."/>
            <person name="Odee D.W."/>
            <person name="Kenicer G."/>
            <person name="Young J.P.W."/>
            <person name="Reis V.M."/>
            <person name="Zilli J."/>
            <person name="James E.K."/>
        </authorList>
    </citation>
    <scope>NUCLEOTIDE SEQUENCE [LARGE SCALE GENOMIC DNA]</scope>
    <source>
        <strain evidence="1 2">JPY77</strain>
    </source>
</reference>
<dbReference type="Proteomes" id="UP001494588">
    <property type="component" value="Unassembled WGS sequence"/>
</dbReference>
<comment type="caution">
    <text evidence="1">The sequence shown here is derived from an EMBL/GenBank/DDBJ whole genome shotgun (WGS) entry which is preliminary data.</text>
</comment>
<accession>A0ABU9QFA4</accession>
<keyword evidence="2" id="KW-1185">Reference proteome</keyword>
<organism evidence="1 2">
    <name type="scientific">Paraburkholderia sabiae</name>
    <dbReference type="NCBI Taxonomy" id="273251"/>
    <lineage>
        <taxon>Bacteria</taxon>
        <taxon>Pseudomonadati</taxon>
        <taxon>Pseudomonadota</taxon>
        <taxon>Betaproteobacteria</taxon>
        <taxon>Burkholderiales</taxon>
        <taxon>Burkholderiaceae</taxon>
        <taxon>Paraburkholderia</taxon>
    </lineage>
</organism>
<gene>
    <name evidence="1" type="ORF">V4C55_20070</name>
</gene>
<protein>
    <submittedName>
        <fullName evidence="1">Uncharacterized protein</fullName>
    </submittedName>
</protein>
<name>A0ABU9QFA4_9BURK</name>
<dbReference type="EMBL" id="JAZHGC010000016">
    <property type="protein sequence ID" value="MEM5288034.1"/>
    <property type="molecule type" value="Genomic_DNA"/>
</dbReference>
<proteinExistence type="predicted"/>
<sequence length="89" mass="9968">MRRFPDMWNGRARNDELSACIVAGRSACSVDARRTPSIFSLMCGVHRFSALAEYASKPCRNWDAAIIDGRHGYFNAREEGAGAHKNVFF</sequence>
<evidence type="ECO:0000313" key="1">
    <source>
        <dbReference type="EMBL" id="MEM5288034.1"/>
    </source>
</evidence>
<evidence type="ECO:0000313" key="2">
    <source>
        <dbReference type="Proteomes" id="UP001494588"/>
    </source>
</evidence>